<evidence type="ECO:0000313" key="3">
    <source>
        <dbReference type="EMBL" id="GED67420.1"/>
    </source>
</evidence>
<dbReference type="EMBL" id="BJON01000004">
    <property type="protein sequence ID" value="GED67420.1"/>
    <property type="molecule type" value="Genomic_DNA"/>
</dbReference>
<keyword evidence="2" id="KW-0732">Signal</keyword>
<organism evidence="4 5">
    <name type="scientific">Brevibacillus reuszeri</name>
    <dbReference type="NCBI Taxonomy" id="54915"/>
    <lineage>
        <taxon>Bacteria</taxon>
        <taxon>Bacillati</taxon>
        <taxon>Bacillota</taxon>
        <taxon>Bacilli</taxon>
        <taxon>Bacillales</taxon>
        <taxon>Paenibacillaceae</taxon>
        <taxon>Brevibacillus</taxon>
    </lineage>
</organism>
<dbReference type="Proteomes" id="UP000036834">
    <property type="component" value="Unassembled WGS sequence"/>
</dbReference>
<evidence type="ECO:0000256" key="2">
    <source>
        <dbReference type="SAM" id="SignalP"/>
    </source>
</evidence>
<evidence type="ECO:0000313" key="5">
    <source>
        <dbReference type="Proteomes" id="UP000036834"/>
    </source>
</evidence>
<sequence length="233" mass="24558">MKLGKWMGTTGLGLALLVTACNNQAAPAPQHPARTQTMHPAAHGDTVIPSVDRDKKLTTNSHGTTYSGMGHALYSSMGSSHMHTGGPSTKLEAQLNAAGVHGVQALIVNDVIFLAPSTAKSQSINQMDPMQAHLISNFAGSSNRGSEPSDKTHGATGTGHGTTGTLGTSDQGATFTQAKAQVERMYGTDAEVRMVTSKRGIDALEKVKKDMQAKKHDKTTAAELDKLFREAKH</sequence>
<reference evidence="4" key="2">
    <citation type="submission" date="2015-07" db="EMBL/GenBank/DDBJ databases">
        <title>MeaNS - Measles Nucleotide Surveillance Program.</title>
        <authorList>
            <person name="Tran T."/>
            <person name="Druce J."/>
        </authorList>
    </citation>
    <scope>NUCLEOTIDE SEQUENCE</scope>
    <source>
        <strain evidence="4">DSM 9887</strain>
    </source>
</reference>
<reference evidence="3 6" key="3">
    <citation type="submission" date="2019-06" db="EMBL/GenBank/DDBJ databases">
        <title>Whole genome shotgun sequence of Brevibacillus reuszeri NBRC 15719.</title>
        <authorList>
            <person name="Hosoyama A."/>
            <person name="Uohara A."/>
            <person name="Ohji S."/>
            <person name="Ichikawa N."/>
        </authorList>
    </citation>
    <scope>NUCLEOTIDE SEQUENCE [LARGE SCALE GENOMIC DNA]</scope>
    <source>
        <strain evidence="3 6">NBRC 15719</strain>
    </source>
</reference>
<name>A0A0K9YSR8_9BACL</name>
<feature type="signal peptide" evidence="2">
    <location>
        <begin position="1"/>
        <end position="25"/>
    </location>
</feature>
<evidence type="ECO:0008006" key="7">
    <source>
        <dbReference type="Google" id="ProtNLM"/>
    </source>
</evidence>
<dbReference type="PATRIC" id="fig|54915.3.peg.3861"/>
<reference evidence="5" key="1">
    <citation type="submission" date="2015-07" db="EMBL/GenBank/DDBJ databases">
        <title>Genome sequencing project for genomic taxonomy and phylogenomics of Bacillus-like bacteria.</title>
        <authorList>
            <person name="Liu B."/>
            <person name="Wang J."/>
            <person name="Zhu Y."/>
            <person name="Liu G."/>
            <person name="Chen Q."/>
            <person name="Chen Z."/>
            <person name="Lan J."/>
            <person name="Che J."/>
            <person name="Ge C."/>
            <person name="Shi H."/>
            <person name="Pan Z."/>
            <person name="Liu X."/>
        </authorList>
    </citation>
    <scope>NUCLEOTIDE SEQUENCE [LARGE SCALE GENOMIC DNA]</scope>
    <source>
        <strain evidence="5">DSM 9887</strain>
    </source>
</reference>
<feature type="region of interest" description="Disordered" evidence="1">
    <location>
        <begin position="26"/>
        <end position="47"/>
    </location>
</feature>
<accession>A0A0K9YSR8</accession>
<dbReference type="RefSeq" id="WP_049740786.1">
    <property type="nucleotide sequence ID" value="NZ_BJON01000004.1"/>
</dbReference>
<dbReference type="PROSITE" id="PS51257">
    <property type="entry name" value="PROKAR_LIPOPROTEIN"/>
    <property type="match status" value="1"/>
</dbReference>
<feature type="compositionally biased region" description="Low complexity" evidence="1">
    <location>
        <begin position="26"/>
        <end position="37"/>
    </location>
</feature>
<dbReference type="STRING" id="54915.ADS79_23615"/>
<feature type="chain" id="PRO_5005533691" description="Sporulation protein" evidence="2">
    <location>
        <begin position="26"/>
        <end position="233"/>
    </location>
</feature>
<keyword evidence="6" id="KW-1185">Reference proteome</keyword>
<proteinExistence type="predicted"/>
<dbReference type="Proteomes" id="UP000319578">
    <property type="component" value="Unassembled WGS sequence"/>
</dbReference>
<dbReference type="EMBL" id="LGIQ01000009">
    <property type="protein sequence ID" value="KNB71743.1"/>
    <property type="molecule type" value="Genomic_DNA"/>
</dbReference>
<dbReference type="AlphaFoldDB" id="A0A0K9YSR8"/>
<evidence type="ECO:0000313" key="4">
    <source>
        <dbReference type="EMBL" id="KNB71743.1"/>
    </source>
</evidence>
<comment type="caution">
    <text evidence="4">The sequence shown here is derived from an EMBL/GenBank/DDBJ whole genome shotgun (WGS) entry which is preliminary data.</text>
</comment>
<gene>
    <name evidence="4" type="ORF">ADS79_23615</name>
    <name evidence="3" type="ORF">BRE01_11220</name>
</gene>
<protein>
    <recommendedName>
        <fullName evidence="7">Sporulation protein</fullName>
    </recommendedName>
</protein>
<dbReference type="OrthoDB" id="2820739at2"/>
<feature type="region of interest" description="Disordered" evidence="1">
    <location>
        <begin position="138"/>
        <end position="172"/>
    </location>
</feature>
<evidence type="ECO:0000313" key="6">
    <source>
        <dbReference type="Proteomes" id="UP000319578"/>
    </source>
</evidence>
<evidence type="ECO:0000256" key="1">
    <source>
        <dbReference type="SAM" id="MobiDB-lite"/>
    </source>
</evidence>